<organism evidence="1 2">
    <name type="scientific">Candidatus Lloydbacteria bacterium RIFCSPHIGHO2_02_FULL_50_13</name>
    <dbReference type="NCBI Taxonomy" id="1798661"/>
    <lineage>
        <taxon>Bacteria</taxon>
        <taxon>Candidatus Lloydiibacteriota</taxon>
    </lineage>
</organism>
<dbReference type="EMBL" id="MHLL01000063">
    <property type="protein sequence ID" value="OGZ07286.1"/>
    <property type="molecule type" value="Genomic_DNA"/>
</dbReference>
<gene>
    <name evidence="1" type="ORF">A3D65_02200</name>
</gene>
<name>A0A1G2D0W7_9BACT</name>
<sequence>MVKTATSEKVPMMNCMATHRLEGILDVSFCMPKTDVAMERPGQAFLSYILDTDYAKFTEQAKRRVRETLLAITIKRGERYVAPHMNTLISFRAKR</sequence>
<protein>
    <submittedName>
        <fullName evidence="1">Uncharacterized protein</fullName>
    </submittedName>
</protein>
<dbReference type="AlphaFoldDB" id="A0A1G2D0W7"/>
<accession>A0A1G2D0W7</accession>
<evidence type="ECO:0000313" key="2">
    <source>
        <dbReference type="Proteomes" id="UP000177996"/>
    </source>
</evidence>
<reference evidence="1 2" key="1">
    <citation type="journal article" date="2016" name="Nat. Commun.">
        <title>Thousands of microbial genomes shed light on interconnected biogeochemical processes in an aquifer system.</title>
        <authorList>
            <person name="Anantharaman K."/>
            <person name="Brown C.T."/>
            <person name="Hug L.A."/>
            <person name="Sharon I."/>
            <person name="Castelle C.J."/>
            <person name="Probst A.J."/>
            <person name="Thomas B.C."/>
            <person name="Singh A."/>
            <person name="Wilkins M.J."/>
            <person name="Karaoz U."/>
            <person name="Brodie E.L."/>
            <person name="Williams K.H."/>
            <person name="Hubbard S.S."/>
            <person name="Banfield J.F."/>
        </authorList>
    </citation>
    <scope>NUCLEOTIDE SEQUENCE [LARGE SCALE GENOMIC DNA]</scope>
</reference>
<comment type="caution">
    <text evidence="1">The sequence shown here is derived from an EMBL/GenBank/DDBJ whole genome shotgun (WGS) entry which is preliminary data.</text>
</comment>
<evidence type="ECO:0000313" key="1">
    <source>
        <dbReference type="EMBL" id="OGZ07286.1"/>
    </source>
</evidence>
<dbReference type="STRING" id="1798661.A3D65_02200"/>
<proteinExistence type="predicted"/>
<dbReference type="Proteomes" id="UP000177996">
    <property type="component" value="Unassembled WGS sequence"/>
</dbReference>